<reference evidence="7" key="1">
    <citation type="submission" date="2016-03" db="EMBL/GenBank/DDBJ databases">
        <authorList>
            <person name="Ploux O."/>
        </authorList>
    </citation>
    <scope>NUCLEOTIDE SEQUENCE</scope>
    <source>
        <tissue evidence="7">Mantle</tissue>
    </source>
</reference>
<dbReference type="GO" id="GO:0005200">
    <property type="term" value="F:structural constituent of cytoskeleton"/>
    <property type="evidence" value="ECO:0007669"/>
    <property type="project" value="TreeGrafter"/>
</dbReference>
<dbReference type="PROSITE" id="PS51841">
    <property type="entry name" value="LTD"/>
    <property type="match status" value="1"/>
</dbReference>
<evidence type="ECO:0000256" key="4">
    <source>
        <dbReference type="SAM" id="Coils"/>
    </source>
</evidence>
<dbReference type="InterPro" id="IPR039008">
    <property type="entry name" value="IF_rod_dom"/>
</dbReference>
<dbReference type="GO" id="GO:0007097">
    <property type="term" value="P:nuclear migration"/>
    <property type="evidence" value="ECO:0007669"/>
    <property type="project" value="TreeGrafter"/>
</dbReference>
<dbReference type="SUPFAM" id="SSF64593">
    <property type="entry name" value="Intermediate filament protein, coiled coil region"/>
    <property type="match status" value="1"/>
</dbReference>
<dbReference type="Pfam" id="PF00038">
    <property type="entry name" value="Filament"/>
    <property type="match status" value="1"/>
</dbReference>
<evidence type="ECO:0000259" key="5">
    <source>
        <dbReference type="PROSITE" id="PS51841"/>
    </source>
</evidence>
<evidence type="ECO:0000259" key="6">
    <source>
        <dbReference type="PROSITE" id="PS51842"/>
    </source>
</evidence>
<sequence>MEGFYNLKIQEFRTGATKQNMEVTHVKEENKKLIKTMSDLKGRLADLEARNAQLEKQYQDLLREYESIESEHTMETNRLKEEITSLRAEMENILQELQTIMDTKLSLELEIAAYRKLLECEESRVGIRDVVTSAVNSQSRGAQQLSEMITGYESKGDSSMSVKMMRGEVSAKTTYQRTSTGPVAISDVSQEGKFIKIENTSSGANRREVDLEGWRMKRVVDGKRTYIYPFKNVILKPGKSLKIYARGSAAEAGMNDLIFREEDHWGVGSQVVTSLLNEKDEEKATHTQKTLYN</sequence>
<evidence type="ECO:0000256" key="2">
    <source>
        <dbReference type="ARBA" id="ARBA00023054"/>
    </source>
</evidence>
<dbReference type="InterPro" id="IPR018039">
    <property type="entry name" value="IF_conserved"/>
</dbReference>
<evidence type="ECO:0000313" key="7">
    <source>
        <dbReference type="EMBL" id="JAS03308.1"/>
    </source>
</evidence>
<dbReference type="InterPro" id="IPR036415">
    <property type="entry name" value="Lamin_tail_dom_sf"/>
</dbReference>
<dbReference type="PANTHER" id="PTHR45721:SF12">
    <property type="entry name" value="INTERMEDIATE FILAMENT PROTEIN IFA-1"/>
    <property type="match status" value="1"/>
</dbReference>
<dbReference type="EMBL" id="GELH01000964">
    <property type="protein sequence ID" value="JAS03308.1"/>
    <property type="molecule type" value="Transcribed_RNA"/>
</dbReference>
<dbReference type="PANTHER" id="PTHR45721">
    <property type="entry name" value="LAMIN DM0-RELATED"/>
    <property type="match status" value="1"/>
</dbReference>
<keyword evidence="2 4" id="KW-0175">Coiled coil</keyword>
<dbReference type="Gene3D" id="2.60.40.1260">
    <property type="entry name" value="Lamin Tail domain"/>
    <property type="match status" value="1"/>
</dbReference>
<evidence type="ECO:0000256" key="3">
    <source>
        <dbReference type="RuleBase" id="RU000685"/>
    </source>
</evidence>
<dbReference type="EMBL" id="GELH01000963">
    <property type="protein sequence ID" value="JAS03309.1"/>
    <property type="molecule type" value="Transcribed_RNA"/>
</dbReference>
<name>A0A194AM60_PINFU</name>
<dbReference type="SUPFAM" id="SSF74853">
    <property type="entry name" value="Lamin A/C globular tail domain"/>
    <property type="match status" value="1"/>
</dbReference>
<dbReference type="PROSITE" id="PS51842">
    <property type="entry name" value="IF_ROD_2"/>
    <property type="match status" value="1"/>
</dbReference>
<organism evidence="7">
    <name type="scientific">Pinctada fucata</name>
    <name type="common">Akoya pearl oyster</name>
    <name type="synonym">Pinctada imbricata fucata</name>
    <dbReference type="NCBI Taxonomy" id="50426"/>
    <lineage>
        <taxon>Eukaryota</taxon>
        <taxon>Metazoa</taxon>
        <taxon>Spiralia</taxon>
        <taxon>Lophotrochozoa</taxon>
        <taxon>Mollusca</taxon>
        <taxon>Bivalvia</taxon>
        <taxon>Autobranchia</taxon>
        <taxon>Pteriomorphia</taxon>
        <taxon>Pterioida</taxon>
        <taxon>Pterioidea</taxon>
        <taxon>Pteriidae</taxon>
        <taxon>Pinctada</taxon>
    </lineage>
</organism>
<dbReference type="GO" id="GO:0031507">
    <property type="term" value="P:heterochromatin formation"/>
    <property type="evidence" value="ECO:0007669"/>
    <property type="project" value="TreeGrafter"/>
</dbReference>
<proteinExistence type="inferred from homology"/>
<dbReference type="GO" id="GO:0005652">
    <property type="term" value="C:nuclear lamina"/>
    <property type="evidence" value="ECO:0007669"/>
    <property type="project" value="TreeGrafter"/>
</dbReference>
<dbReference type="GO" id="GO:0090435">
    <property type="term" value="P:protein localization to nuclear envelope"/>
    <property type="evidence" value="ECO:0007669"/>
    <property type="project" value="TreeGrafter"/>
</dbReference>
<dbReference type="GO" id="GO:0005882">
    <property type="term" value="C:intermediate filament"/>
    <property type="evidence" value="ECO:0007669"/>
    <property type="project" value="UniProtKB-KW"/>
</dbReference>
<protein>
    <submittedName>
        <fullName evidence="7">Uncharacterized protein</fullName>
    </submittedName>
</protein>
<feature type="domain" description="IF rod" evidence="6">
    <location>
        <begin position="1"/>
        <end position="125"/>
    </location>
</feature>
<feature type="domain" description="LTD" evidence="5">
    <location>
        <begin position="171"/>
        <end position="290"/>
    </location>
</feature>
<dbReference type="PROSITE" id="PS00226">
    <property type="entry name" value="IF_ROD_1"/>
    <property type="match status" value="1"/>
</dbReference>
<evidence type="ECO:0000256" key="1">
    <source>
        <dbReference type="ARBA" id="ARBA00022754"/>
    </source>
</evidence>
<comment type="similarity">
    <text evidence="3">Belongs to the intermediate filament family.</text>
</comment>
<feature type="coiled-coil region" evidence="4">
    <location>
        <begin position="30"/>
        <end position="103"/>
    </location>
</feature>
<dbReference type="Pfam" id="PF00932">
    <property type="entry name" value="LTD"/>
    <property type="match status" value="1"/>
</dbReference>
<dbReference type="GO" id="GO:0051664">
    <property type="term" value="P:nuclear pore localization"/>
    <property type="evidence" value="ECO:0007669"/>
    <property type="project" value="TreeGrafter"/>
</dbReference>
<accession>A0A194AM60</accession>
<keyword evidence="1 3" id="KW-0403">Intermediate filament</keyword>
<dbReference type="Gene3D" id="1.20.5.170">
    <property type="match status" value="1"/>
</dbReference>
<dbReference type="InterPro" id="IPR001322">
    <property type="entry name" value="Lamin_tail_dom"/>
</dbReference>
<dbReference type="AlphaFoldDB" id="A0A194AM60"/>
<dbReference type="GO" id="GO:0006998">
    <property type="term" value="P:nuclear envelope organization"/>
    <property type="evidence" value="ECO:0007669"/>
    <property type="project" value="TreeGrafter"/>
</dbReference>